<keyword evidence="4 6" id="KW-0067">ATP-binding</keyword>
<evidence type="ECO:0000313" key="6">
    <source>
        <dbReference type="EMBL" id="AVO37960.1"/>
    </source>
</evidence>
<dbReference type="Gene3D" id="3.40.50.300">
    <property type="entry name" value="P-loop containing nucleotide triphosphate hydrolases"/>
    <property type="match status" value="1"/>
</dbReference>
<dbReference type="KEGG" id="thas:C6Y53_09755"/>
<dbReference type="InterPro" id="IPR050166">
    <property type="entry name" value="ABC_transporter_ATP-bind"/>
</dbReference>
<proteinExistence type="inferred from homology"/>
<dbReference type="InterPro" id="IPR017871">
    <property type="entry name" value="ABC_transporter-like_CS"/>
</dbReference>
<dbReference type="SUPFAM" id="SSF52540">
    <property type="entry name" value="P-loop containing nucleoside triphosphate hydrolases"/>
    <property type="match status" value="1"/>
</dbReference>
<evidence type="ECO:0000256" key="4">
    <source>
        <dbReference type="ARBA" id="ARBA00022840"/>
    </source>
</evidence>
<organism evidence="6 7">
    <name type="scientific">Pukyongiella litopenaei</name>
    <dbReference type="NCBI Taxonomy" id="2605946"/>
    <lineage>
        <taxon>Bacteria</taxon>
        <taxon>Pseudomonadati</taxon>
        <taxon>Pseudomonadota</taxon>
        <taxon>Alphaproteobacteria</taxon>
        <taxon>Rhodobacterales</taxon>
        <taxon>Paracoccaceae</taxon>
        <taxon>Pukyongiella</taxon>
    </lineage>
</organism>
<evidence type="ECO:0000313" key="7">
    <source>
        <dbReference type="Proteomes" id="UP000237655"/>
    </source>
</evidence>
<dbReference type="SMART" id="SM00382">
    <property type="entry name" value="AAA"/>
    <property type="match status" value="1"/>
</dbReference>
<evidence type="ECO:0000259" key="5">
    <source>
        <dbReference type="PROSITE" id="PS50893"/>
    </source>
</evidence>
<dbReference type="PANTHER" id="PTHR42788:SF19">
    <property type="entry name" value="ALIPHATIC SULFONATES IMPORT ATP-BINDING PROTEIN SSUB 2"/>
    <property type="match status" value="1"/>
</dbReference>
<accession>A0A2S0MPZ0</accession>
<dbReference type="EMBL" id="CP027665">
    <property type="protein sequence ID" value="AVO37960.1"/>
    <property type="molecule type" value="Genomic_DNA"/>
</dbReference>
<gene>
    <name evidence="6" type="ORF">C6Y53_09755</name>
</gene>
<evidence type="ECO:0000256" key="3">
    <source>
        <dbReference type="ARBA" id="ARBA00022741"/>
    </source>
</evidence>
<dbReference type="Proteomes" id="UP000237655">
    <property type="component" value="Chromosome"/>
</dbReference>
<dbReference type="InterPro" id="IPR003593">
    <property type="entry name" value="AAA+_ATPase"/>
</dbReference>
<keyword evidence="2" id="KW-0813">Transport</keyword>
<evidence type="ECO:0000256" key="2">
    <source>
        <dbReference type="ARBA" id="ARBA00022448"/>
    </source>
</evidence>
<evidence type="ECO:0000256" key="1">
    <source>
        <dbReference type="ARBA" id="ARBA00005417"/>
    </source>
</evidence>
<dbReference type="PANTHER" id="PTHR42788">
    <property type="entry name" value="TAURINE IMPORT ATP-BINDING PROTEIN-RELATED"/>
    <property type="match status" value="1"/>
</dbReference>
<dbReference type="PROSITE" id="PS50893">
    <property type="entry name" value="ABC_TRANSPORTER_2"/>
    <property type="match status" value="1"/>
</dbReference>
<dbReference type="Pfam" id="PF00005">
    <property type="entry name" value="ABC_tran"/>
    <property type="match status" value="1"/>
</dbReference>
<protein>
    <submittedName>
        <fullName evidence="6">ATP-binding cassette domain-containing protein</fullName>
    </submittedName>
</protein>
<dbReference type="PROSITE" id="PS00211">
    <property type="entry name" value="ABC_TRANSPORTER_1"/>
    <property type="match status" value="1"/>
</dbReference>
<keyword evidence="7" id="KW-1185">Reference proteome</keyword>
<reference evidence="7" key="1">
    <citation type="submission" date="2018-03" db="EMBL/GenBank/DDBJ databases">
        <title>Genomic analysis of the strain SH-1 isolated from shrimp intestine.</title>
        <authorList>
            <person name="Kim Y.-S."/>
            <person name="Kim S.-E."/>
            <person name="Kim K.-H."/>
        </authorList>
    </citation>
    <scope>NUCLEOTIDE SEQUENCE [LARGE SCALE GENOMIC DNA]</scope>
    <source>
        <strain evidence="7">SH-1</strain>
    </source>
</reference>
<keyword evidence="3" id="KW-0547">Nucleotide-binding</keyword>
<dbReference type="AlphaFoldDB" id="A0A2S0MPZ0"/>
<dbReference type="GO" id="GO:0005524">
    <property type="term" value="F:ATP binding"/>
    <property type="evidence" value="ECO:0007669"/>
    <property type="project" value="UniProtKB-KW"/>
</dbReference>
<sequence>MSVLSLDKVGHAFFGRTILDGIDLQVNACEIVALVGPSGCGKSTLAHIAAGLIEARAGRIHRGYARHAMIFQDPALMPWATAEANIRFALKMAGVPRRLHRDRLRRVAGQVALQPDDMVKYPSELSGGMKQRVSIARALVTAPDFIFFDEPFTALDVALKRRMQDIVIAACASGDLSGLFITHDLMEAARVAHRVAVLDTRGNGILGDRELVLPISDRSDRWLHDWTQDVRRNDPAFLHIHDVDERQIA</sequence>
<name>A0A2S0MPZ0_9RHOB</name>
<dbReference type="RefSeq" id="WP_106472278.1">
    <property type="nucleotide sequence ID" value="NZ_CP027665.1"/>
</dbReference>
<dbReference type="GO" id="GO:0016887">
    <property type="term" value="F:ATP hydrolysis activity"/>
    <property type="evidence" value="ECO:0007669"/>
    <property type="project" value="InterPro"/>
</dbReference>
<dbReference type="InterPro" id="IPR027417">
    <property type="entry name" value="P-loop_NTPase"/>
</dbReference>
<dbReference type="InterPro" id="IPR003439">
    <property type="entry name" value="ABC_transporter-like_ATP-bd"/>
</dbReference>
<comment type="similarity">
    <text evidence="1">Belongs to the ABC transporter superfamily.</text>
</comment>
<feature type="domain" description="ABC transporter" evidence="5">
    <location>
        <begin position="4"/>
        <end position="225"/>
    </location>
</feature>